<dbReference type="PANTHER" id="PTHR46652">
    <property type="entry name" value="LEUCINE-RICH REPEAT AND IQ DOMAIN-CONTAINING PROTEIN 1-RELATED"/>
    <property type="match status" value="1"/>
</dbReference>
<reference evidence="5 6" key="1">
    <citation type="submission" date="2024-06" db="EMBL/GenBank/DDBJ databases">
        <title>Lysinibacillus zambalefons sp. nov., a Novel Firmicute Isolated from the Poon Bato Zambales Hyperalkaline Spring.</title>
        <authorList>
            <person name="Aja J.A."/>
            <person name="Lazaro J.E.H."/>
            <person name="Llorin L.D."/>
            <person name="Lim K.R."/>
            <person name="Teodosio J."/>
            <person name="Dalisay D.S."/>
        </authorList>
    </citation>
    <scope>NUCLEOTIDE SEQUENCE [LARGE SCALE GENOMIC DNA]</scope>
    <source>
        <strain evidence="5 6">M3</strain>
    </source>
</reference>
<keyword evidence="3" id="KW-0732">Signal</keyword>
<dbReference type="Proteomes" id="UP001478862">
    <property type="component" value="Unassembled WGS sequence"/>
</dbReference>
<keyword evidence="1" id="KW-0433">Leucine-rich repeat</keyword>
<dbReference type="InterPro" id="IPR036582">
    <property type="entry name" value="Mao_N_sf"/>
</dbReference>
<dbReference type="InterPro" id="IPR050836">
    <property type="entry name" value="SDS22/Internalin_LRR"/>
</dbReference>
<keyword evidence="2" id="KW-0677">Repeat</keyword>
<dbReference type="InterPro" id="IPR025875">
    <property type="entry name" value="Leu-rich_rpt_4"/>
</dbReference>
<organism evidence="5 6">
    <name type="scientific">Lysinibacillus zambalensis</name>
    <dbReference type="NCBI Taxonomy" id="3160866"/>
    <lineage>
        <taxon>Bacteria</taxon>
        <taxon>Bacillati</taxon>
        <taxon>Bacillota</taxon>
        <taxon>Bacilli</taxon>
        <taxon>Bacillales</taxon>
        <taxon>Bacillaceae</taxon>
        <taxon>Lysinibacillus</taxon>
    </lineage>
</organism>
<feature type="domain" description="Copper amine oxidase-like N-terminal" evidence="4">
    <location>
        <begin position="412"/>
        <end position="515"/>
    </location>
</feature>
<comment type="caution">
    <text evidence="5">The sequence shown here is derived from an EMBL/GenBank/DDBJ whole genome shotgun (WGS) entry which is preliminary data.</text>
</comment>
<proteinExistence type="predicted"/>
<protein>
    <submittedName>
        <fullName evidence="5">Leucine-rich repeat domain-containing protein</fullName>
    </submittedName>
</protein>
<gene>
    <name evidence="5" type="ORF">ABNX05_04155</name>
</gene>
<dbReference type="Pfam" id="PF07833">
    <property type="entry name" value="Cu_amine_oxidN1"/>
    <property type="match status" value="1"/>
</dbReference>
<dbReference type="RefSeq" id="WP_349658561.1">
    <property type="nucleotide sequence ID" value="NZ_JBEGDG010000002.1"/>
</dbReference>
<dbReference type="SMART" id="SM00369">
    <property type="entry name" value="LRR_TYP"/>
    <property type="match status" value="5"/>
</dbReference>
<feature type="signal peptide" evidence="3">
    <location>
        <begin position="1"/>
        <end position="24"/>
    </location>
</feature>
<accession>A0ABV1MMP9</accession>
<dbReference type="SUPFAM" id="SSF55383">
    <property type="entry name" value="Copper amine oxidase, domain N"/>
    <property type="match status" value="1"/>
</dbReference>
<dbReference type="EMBL" id="JBEGDG010000002">
    <property type="protein sequence ID" value="MEQ6353798.1"/>
    <property type="molecule type" value="Genomic_DNA"/>
</dbReference>
<dbReference type="SMART" id="SM00365">
    <property type="entry name" value="LRR_SD22"/>
    <property type="match status" value="11"/>
</dbReference>
<feature type="chain" id="PRO_5045295377" evidence="3">
    <location>
        <begin position="25"/>
        <end position="521"/>
    </location>
</feature>
<dbReference type="PROSITE" id="PS51450">
    <property type="entry name" value="LRR"/>
    <property type="match status" value="11"/>
</dbReference>
<name>A0ABV1MMP9_9BACI</name>
<sequence>MMKRFTVFLLIIVLCTSFSKQIYAEEAPSKEVVFADPNLETAIKSLLKKTSEEAVTKSDLETLTDVNLSDKEIKNLQGLEYATNITQLKLSYNHIADISPLKGLTKIRILNLTDNQISSIQDLSAMKELETLHISNNQISSLDAVKQLPCLLQLFADRNHISNVQGLSNAIELNLLDLSYNKIENIAPLSNLWKLTDLYVGYNQIHDLTPLRVLTTNLKSLSVNNNRITDIKPLETLFNLKALSLSNNKITDIKPLEKLVDLTSLIIGSNNITDIKPLAGLVNLGTLNASDNNIKDIAPLSKLVDLIGLGLSSNQIYDLESLRNMKRLVTLDLNNNRIWNLEPIQDIKFSTSYEYESGVELYNNNLDMSPGTKAYKIFLKVNSISDYEKVKASQRKTQRLIIGSTTAYVGDSAYRNTMAPFIYMDRTYVPIRFVSEQLGANVGWNQSKKEVTIQKNGKSIRWTVGNKQVQVNQQTMMFDSPLLLRGNTTFVPIRFVSEQLNTSVEYLGSKKMVIIFENEAK</sequence>
<evidence type="ECO:0000256" key="2">
    <source>
        <dbReference type="ARBA" id="ARBA00022737"/>
    </source>
</evidence>
<dbReference type="InterPro" id="IPR001611">
    <property type="entry name" value="Leu-rich_rpt"/>
</dbReference>
<keyword evidence="6" id="KW-1185">Reference proteome</keyword>
<dbReference type="PANTHER" id="PTHR46652:SF3">
    <property type="entry name" value="LEUCINE-RICH REPEAT-CONTAINING PROTEIN 9"/>
    <property type="match status" value="1"/>
</dbReference>
<dbReference type="Gene3D" id="3.80.10.10">
    <property type="entry name" value="Ribonuclease Inhibitor"/>
    <property type="match status" value="1"/>
</dbReference>
<evidence type="ECO:0000259" key="4">
    <source>
        <dbReference type="Pfam" id="PF07833"/>
    </source>
</evidence>
<dbReference type="InterPro" id="IPR032675">
    <property type="entry name" value="LRR_dom_sf"/>
</dbReference>
<dbReference type="SUPFAM" id="SSF52058">
    <property type="entry name" value="L domain-like"/>
    <property type="match status" value="1"/>
</dbReference>
<evidence type="ECO:0000256" key="1">
    <source>
        <dbReference type="ARBA" id="ARBA00022614"/>
    </source>
</evidence>
<dbReference type="Pfam" id="PF12799">
    <property type="entry name" value="LRR_4"/>
    <property type="match status" value="5"/>
</dbReference>
<dbReference type="Gene3D" id="3.30.457.10">
    <property type="entry name" value="Copper amine oxidase-like, N-terminal domain"/>
    <property type="match status" value="1"/>
</dbReference>
<dbReference type="InterPro" id="IPR003591">
    <property type="entry name" value="Leu-rich_rpt_typical-subtyp"/>
</dbReference>
<evidence type="ECO:0000313" key="6">
    <source>
        <dbReference type="Proteomes" id="UP001478862"/>
    </source>
</evidence>
<evidence type="ECO:0000256" key="3">
    <source>
        <dbReference type="SAM" id="SignalP"/>
    </source>
</evidence>
<evidence type="ECO:0000313" key="5">
    <source>
        <dbReference type="EMBL" id="MEQ6353798.1"/>
    </source>
</evidence>
<dbReference type="InterPro" id="IPR012854">
    <property type="entry name" value="Cu_amine_oxidase-like_N"/>
</dbReference>